<evidence type="ECO:0000256" key="2">
    <source>
        <dbReference type="ARBA" id="ARBA00012552"/>
    </source>
</evidence>
<keyword evidence="3" id="KW-0547">Nucleotide-binding</keyword>
<dbReference type="SMART" id="SM00490">
    <property type="entry name" value="HELICc"/>
    <property type="match status" value="1"/>
</dbReference>
<dbReference type="InterPro" id="IPR027417">
    <property type="entry name" value="P-loop_NTPase"/>
</dbReference>
<dbReference type="SMART" id="SM00487">
    <property type="entry name" value="DEXDc"/>
    <property type="match status" value="1"/>
</dbReference>
<dbReference type="PANTHER" id="PTHR47963">
    <property type="entry name" value="DEAD-BOX ATP-DEPENDENT RNA HELICASE 47, MITOCHONDRIAL"/>
    <property type="match status" value="1"/>
</dbReference>
<comment type="similarity">
    <text evidence="1">Belongs to the DEAD box helicase family. DDX21/DDX50 subfamily.</text>
</comment>
<evidence type="ECO:0000256" key="8">
    <source>
        <dbReference type="SAM" id="MobiDB-lite"/>
    </source>
</evidence>
<keyword evidence="11" id="KW-1185">Reference proteome</keyword>
<sequence length="708" mass="78946">MPVQLIDTMEEEVKNQSSGSETEVKHKKSKKSKKDAKEKKIKKDKKNKKRKHEDEAEAEAESSEVKIKKSKKHKKEKKDDSGSESSNTEKPTKKEVVDVTSSNHSNNDKTEVTEEPKELTKEEKAGAFSNFRLSPQTIASLKARSITHLFPIQAKTFDYVYDGHDVIAQARTGTGKTLAFALPLVEKLKNTEFKAGRPPQVLVMAPTRELAKQVSEDFQASNPRLSTLCVYGGTAYWPQESAIRRGVDVLVGTPGRILDYVQKNTLNLSQLKHVILDEVDRMLDMGFADTVEEILSASYKMDNPGENPQTLLFSATLPEWVYRTAKKYMKSEIKRVDLIGQQKLKTATTVEHLAIRCHYRQRAATISDVVQVYSGKHGRCMIFTETKKDANEMGLSSSIRQDVQVLHGDIAQNQREITLKGFRDGKFRCLVATDVAARGLDIPEVDLIVMCEPPKDAENYIHRSGRTGRAGRTGVSVCFYKPNEEHVLKLIERRAGIKFRRVGAPQPEDIIKTSADDALKSLDAVPESAIKLFHEAAEKLIEEKGPVEALAAALALVSGATDVTSRSLLNSDEGYTTYIFSCQTEMRALSYVWRALGNQIPEDVKEKFRGMRMCTNTKSAVFDVPNDVIPKLESHWVNRWGCTLEQAQHLPDIIETSTQGRNGFGRGGFGRGGFGGRGGRGRKFGGISRRDKPSAGNRGFKNNSFFSN</sequence>
<dbReference type="RefSeq" id="XP_002738237.2">
    <property type="nucleotide sequence ID" value="XM_002738191.2"/>
</dbReference>
<evidence type="ECO:0000256" key="5">
    <source>
        <dbReference type="ARBA" id="ARBA00022806"/>
    </source>
</evidence>
<feature type="domain" description="Helicase ATP-binding" evidence="9">
    <location>
        <begin position="157"/>
        <end position="335"/>
    </location>
</feature>
<keyword evidence="5" id="KW-0347">Helicase</keyword>
<feature type="compositionally biased region" description="Basic and acidic residues" evidence="8">
    <location>
        <begin position="106"/>
        <end position="123"/>
    </location>
</feature>
<dbReference type="PANTHER" id="PTHR47963:SF8">
    <property type="entry name" value="ATP-DEPENDENT RNA HELICASE DEAD"/>
    <property type="match status" value="1"/>
</dbReference>
<evidence type="ECO:0000259" key="9">
    <source>
        <dbReference type="PROSITE" id="PS51192"/>
    </source>
</evidence>
<evidence type="ECO:0000256" key="6">
    <source>
        <dbReference type="ARBA" id="ARBA00022840"/>
    </source>
</evidence>
<evidence type="ECO:0000256" key="3">
    <source>
        <dbReference type="ARBA" id="ARBA00022741"/>
    </source>
</evidence>
<dbReference type="Pfam" id="PF00271">
    <property type="entry name" value="Helicase_C"/>
    <property type="match status" value="1"/>
</dbReference>
<dbReference type="GeneID" id="100376073"/>
<evidence type="ECO:0000256" key="7">
    <source>
        <dbReference type="ARBA" id="ARBA00022884"/>
    </source>
</evidence>
<protein>
    <recommendedName>
        <fullName evidence="2">RNA helicase</fullName>
        <ecNumber evidence="2">3.6.4.13</ecNumber>
    </recommendedName>
</protein>
<dbReference type="Gene3D" id="3.30.70.2280">
    <property type="match status" value="1"/>
</dbReference>
<dbReference type="SUPFAM" id="SSF54928">
    <property type="entry name" value="RNA-binding domain, RBD"/>
    <property type="match status" value="1"/>
</dbReference>
<dbReference type="InterPro" id="IPR059027">
    <property type="entry name" value="DD_DDX21-DDX50"/>
</dbReference>
<dbReference type="CDD" id="cd18787">
    <property type="entry name" value="SF2_C_DEAD"/>
    <property type="match status" value="1"/>
</dbReference>
<proteinExistence type="inferred from homology"/>
<dbReference type="Pfam" id="PF08152">
    <property type="entry name" value="GUCT"/>
    <property type="match status" value="1"/>
</dbReference>
<evidence type="ECO:0000259" key="10">
    <source>
        <dbReference type="PROSITE" id="PS51194"/>
    </source>
</evidence>
<dbReference type="InterPro" id="IPR011545">
    <property type="entry name" value="DEAD/DEAH_box_helicase_dom"/>
</dbReference>
<accession>A0ABM0GVJ0</accession>
<dbReference type="Pfam" id="PF26142">
    <property type="entry name" value="DD_DDX21-DDX50"/>
    <property type="match status" value="1"/>
</dbReference>
<dbReference type="CDD" id="cd12937">
    <property type="entry name" value="GUCT_RH7_like"/>
    <property type="match status" value="1"/>
</dbReference>
<feature type="compositionally biased region" description="Basic residues" evidence="8">
    <location>
        <begin position="25"/>
        <end position="51"/>
    </location>
</feature>
<dbReference type="EC" id="3.6.4.13" evidence="2"/>
<dbReference type="InterPro" id="IPR050547">
    <property type="entry name" value="DEAD_box_RNA_helicases"/>
</dbReference>
<feature type="region of interest" description="Disordered" evidence="8">
    <location>
        <begin position="660"/>
        <end position="708"/>
    </location>
</feature>
<dbReference type="InterPro" id="IPR035979">
    <property type="entry name" value="RBD_domain_sf"/>
</dbReference>
<dbReference type="Proteomes" id="UP000694865">
    <property type="component" value="Unplaced"/>
</dbReference>
<evidence type="ECO:0000256" key="1">
    <source>
        <dbReference type="ARBA" id="ARBA00006517"/>
    </source>
</evidence>
<keyword evidence="4" id="KW-0378">Hydrolase</keyword>
<feature type="compositionally biased region" description="Gly residues" evidence="8">
    <location>
        <begin position="662"/>
        <end position="678"/>
    </location>
</feature>
<evidence type="ECO:0000256" key="4">
    <source>
        <dbReference type="ARBA" id="ARBA00022801"/>
    </source>
</evidence>
<evidence type="ECO:0000313" key="12">
    <source>
        <dbReference type="RefSeq" id="XP_002738237.2"/>
    </source>
</evidence>
<feature type="region of interest" description="Disordered" evidence="8">
    <location>
        <begin position="1"/>
        <end position="123"/>
    </location>
</feature>
<organism evidence="11 12">
    <name type="scientific">Saccoglossus kowalevskii</name>
    <name type="common">Acorn worm</name>
    <dbReference type="NCBI Taxonomy" id="10224"/>
    <lineage>
        <taxon>Eukaryota</taxon>
        <taxon>Metazoa</taxon>
        <taxon>Hemichordata</taxon>
        <taxon>Enteropneusta</taxon>
        <taxon>Harrimaniidae</taxon>
        <taxon>Saccoglossus</taxon>
    </lineage>
</organism>
<dbReference type="PROSITE" id="PS51192">
    <property type="entry name" value="HELICASE_ATP_BIND_1"/>
    <property type="match status" value="1"/>
</dbReference>
<keyword evidence="6" id="KW-0067">ATP-binding</keyword>
<feature type="domain" description="Helicase C-terminal" evidence="10">
    <location>
        <begin position="368"/>
        <end position="511"/>
    </location>
</feature>
<dbReference type="Pfam" id="PF00270">
    <property type="entry name" value="DEAD"/>
    <property type="match status" value="1"/>
</dbReference>
<dbReference type="Gene3D" id="3.40.50.300">
    <property type="entry name" value="P-loop containing nucleotide triphosphate hydrolases"/>
    <property type="match status" value="2"/>
</dbReference>
<reference evidence="12" key="1">
    <citation type="submission" date="2025-08" db="UniProtKB">
        <authorList>
            <consortium name="RefSeq"/>
        </authorList>
    </citation>
    <scope>IDENTIFICATION</scope>
    <source>
        <tissue evidence="12">Testes</tissue>
    </source>
</reference>
<dbReference type="InterPro" id="IPR001650">
    <property type="entry name" value="Helicase_C-like"/>
</dbReference>
<evidence type="ECO:0000313" key="11">
    <source>
        <dbReference type="Proteomes" id="UP000694865"/>
    </source>
</evidence>
<name>A0ABM0GVJ0_SACKO</name>
<dbReference type="InterPro" id="IPR014001">
    <property type="entry name" value="Helicase_ATP-bd"/>
</dbReference>
<gene>
    <name evidence="12" type="primary">LOC100376073</name>
</gene>
<dbReference type="PROSITE" id="PS51194">
    <property type="entry name" value="HELICASE_CTER"/>
    <property type="match status" value="1"/>
</dbReference>
<dbReference type="InterPro" id="IPR012562">
    <property type="entry name" value="GUCT"/>
</dbReference>
<dbReference type="SUPFAM" id="SSF52540">
    <property type="entry name" value="P-loop containing nucleoside triphosphate hydrolases"/>
    <property type="match status" value="1"/>
</dbReference>
<keyword evidence="7" id="KW-0694">RNA-binding</keyword>